<dbReference type="InterPro" id="IPR005841">
    <property type="entry name" value="Alpha-D-phosphohexomutase_SF"/>
</dbReference>
<evidence type="ECO:0000259" key="12">
    <source>
        <dbReference type="Pfam" id="PF00408"/>
    </source>
</evidence>
<dbReference type="Pfam" id="PF00408">
    <property type="entry name" value="PGM_PMM_IV"/>
    <property type="match status" value="1"/>
</dbReference>
<dbReference type="AlphaFoldDB" id="A0A1I7I8Z6"/>
<dbReference type="FunFam" id="3.40.120.10:FF:000002">
    <property type="entry name" value="Phosphoglucosamine mutase"/>
    <property type="match status" value="1"/>
</dbReference>
<dbReference type="PANTHER" id="PTHR42946">
    <property type="entry name" value="PHOSPHOHEXOSE MUTASE"/>
    <property type="match status" value="1"/>
</dbReference>
<evidence type="ECO:0000313" key="16">
    <source>
        <dbReference type="EMBL" id="SFU69455.1"/>
    </source>
</evidence>
<dbReference type="GO" id="GO:0005975">
    <property type="term" value="P:carbohydrate metabolic process"/>
    <property type="evidence" value="ECO:0007669"/>
    <property type="project" value="InterPro"/>
</dbReference>
<dbReference type="InterPro" id="IPR005844">
    <property type="entry name" value="A-D-PHexomutase_a/b/a-I"/>
</dbReference>
<feature type="binding site" evidence="9">
    <location>
        <position position="241"/>
    </location>
    <ligand>
        <name>Mg(2+)</name>
        <dbReference type="ChEBI" id="CHEBI:18420"/>
    </ligand>
</feature>
<dbReference type="InterPro" id="IPR050060">
    <property type="entry name" value="Phosphoglucosamine_mutase"/>
</dbReference>
<dbReference type="Gene3D" id="3.30.310.50">
    <property type="entry name" value="Alpha-D-phosphohexomutase, C-terminal domain"/>
    <property type="match status" value="1"/>
</dbReference>
<accession>A0A1I7I8Z6</accession>
<dbReference type="InterPro" id="IPR006352">
    <property type="entry name" value="GlmM_bact"/>
</dbReference>
<evidence type="ECO:0000256" key="9">
    <source>
        <dbReference type="HAMAP-Rule" id="MF_01554"/>
    </source>
</evidence>
<keyword evidence="17" id="KW-1185">Reference proteome</keyword>
<evidence type="ECO:0000256" key="10">
    <source>
        <dbReference type="RuleBase" id="RU004326"/>
    </source>
</evidence>
<feature type="active site" description="Phosphoserine intermediate" evidence="9">
    <location>
        <position position="100"/>
    </location>
</feature>
<gene>
    <name evidence="9" type="primary">glmM</name>
    <name evidence="16" type="ORF">SAMN05421543_10677</name>
</gene>
<keyword evidence="3 9" id="KW-0479">Metal-binding</keyword>
<dbReference type="GO" id="GO:0009252">
    <property type="term" value="P:peptidoglycan biosynthetic process"/>
    <property type="evidence" value="ECO:0007669"/>
    <property type="project" value="TreeGrafter"/>
</dbReference>
<keyword evidence="5 9" id="KW-0413">Isomerase</keyword>
<dbReference type="SUPFAM" id="SSF55957">
    <property type="entry name" value="Phosphoglucomutase, C-terminal domain"/>
    <property type="match status" value="1"/>
</dbReference>
<dbReference type="PROSITE" id="PS00710">
    <property type="entry name" value="PGM_PMM"/>
    <property type="match status" value="1"/>
</dbReference>
<name>A0A1I7I8Z6_9BACL</name>
<evidence type="ECO:0000256" key="11">
    <source>
        <dbReference type="RuleBase" id="RU004327"/>
    </source>
</evidence>
<dbReference type="GO" id="GO:0004615">
    <property type="term" value="F:phosphomannomutase activity"/>
    <property type="evidence" value="ECO:0007669"/>
    <property type="project" value="TreeGrafter"/>
</dbReference>
<feature type="binding site" evidence="9">
    <location>
        <position position="239"/>
    </location>
    <ligand>
        <name>Mg(2+)</name>
        <dbReference type="ChEBI" id="CHEBI:18420"/>
    </ligand>
</feature>
<dbReference type="InterPro" id="IPR016066">
    <property type="entry name" value="A-D-PHexomutase_CS"/>
</dbReference>
<protein>
    <recommendedName>
        <fullName evidence="8 9">Phosphoglucosamine mutase</fullName>
        <ecNumber evidence="7 9">5.4.2.10</ecNumber>
    </recommendedName>
</protein>
<dbReference type="InterPro" id="IPR005846">
    <property type="entry name" value="A-D-PHexomutase_a/b/a-III"/>
</dbReference>
<dbReference type="PANTHER" id="PTHR42946:SF1">
    <property type="entry name" value="PHOSPHOGLUCOMUTASE (ALPHA-D-GLUCOSE-1,6-BISPHOSPHATE-DEPENDENT)"/>
    <property type="match status" value="1"/>
</dbReference>
<comment type="catalytic activity">
    <reaction evidence="6 9 11">
        <text>alpha-D-glucosamine 1-phosphate = D-glucosamine 6-phosphate</text>
        <dbReference type="Rhea" id="RHEA:23424"/>
        <dbReference type="ChEBI" id="CHEBI:58516"/>
        <dbReference type="ChEBI" id="CHEBI:58725"/>
        <dbReference type="EC" id="5.4.2.10"/>
    </reaction>
</comment>
<dbReference type="Pfam" id="PF02879">
    <property type="entry name" value="PGM_PMM_II"/>
    <property type="match status" value="1"/>
</dbReference>
<organism evidence="16 17">
    <name type="scientific">Alicyclobacillus macrosporangiidus</name>
    <dbReference type="NCBI Taxonomy" id="392015"/>
    <lineage>
        <taxon>Bacteria</taxon>
        <taxon>Bacillati</taxon>
        <taxon>Bacillota</taxon>
        <taxon>Bacilli</taxon>
        <taxon>Bacillales</taxon>
        <taxon>Alicyclobacillaceae</taxon>
        <taxon>Alicyclobacillus</taxon>
    </lineage>
</organism>
<evidence type="ECO:0000256" key="4">
    <source>
        <dbReference type="ARBA" id="ARBA00022842"/>
    </source>
</evidence>
<dbReference type="eggNOG" id="COG1109">
    <property type="taxonomic scope" value="Bacteria"/>
</dbReference>
<dbReference type="InterPro" id="IPR005845">
    <property type="entry name" value="A-D-PHexomutase_a/b/a-II"/>
</dbReference>
<dbReference type="SUPFAM" id="SSF53738">
    <property type="entry name" value="Phosphoglucomutase, first 3 domains"/>
    <property type="match status" value="3"/>
</dbReference>
<dbReference type="NCBIfam" id="NF008139">
    <property type="entry name" value="PRK10887.1"/>
    <property type="match status" value="1"/>
</dbReference>
<evidence type="ECO:0000259" key="13">
    <source>
        <dbReference type="Pfam" id="PF02878"/>
    </source>
</evidence>
<dbReference type="EC" id="5.4.2.10" evidence="7 9"/>
<feature type="binding site" evidence="9">
    <location>
        <position position="243"/>
    </location>
    <ligand>
        <name>Mg(2+)</name>
        <dbReference type="ChEBI" id="CHEBI:18420"/>
    </ligand>
</feature>
<dbReference type="GO" id="GO:0005829">
    <property type="term" value="C:cytosol"/>
    <property type="evidence" value="ECO:0007669"/>
    <property type="project" value="TreeGrafter"/>
</dbReference>
<dbReference type="OrthoDB" id="9806956at2"/>
<keyword evidence="4 9" id="KW-0460">Magnesium</keyword>
<evidence type="ECO:0000256" key="5">
    <source>
        <dbReference type="ARBA" id="ARBA00023235"/>
    </source>
</evidence>
<evidence type="ECO:0000256" key="8">
    <source>
        <dbReference type="ARBA" id="ARBA00068193"/>
    </source>
</evidence>
<feature type="domain" description="Alpha-D-phosphohexomutase alpha/beta/alpha" evidence="15">
    <location>
        <begin position="256"/>
        <end position="368"/>
    </location>
</feature>
<dbReference type="NCBIfam" id="TIGR01455">
    <property type="entry name" value="glmM"/>
    <property type="match status" value="1"/>
</dbReference>
<dbReference type="HAMAP" id="MF_01554_B">
    <property type="entry name" value="GlmM_B"/>
    <property type="match status" value="1"/>
</dbReference>
<dbReference type="Proteomes" id="UP000183508">
    <property type="component" value="Unassembled WGS sequence"/>
</dbReference>
<evidence type="ECO:0000256" key="2">
    <source>
        <dbReference type="ARBA" id="ARBA00022553"/>
    </source>
</evidence>
<evidence type="ECO:0000313" key="17">
    <source>
        <dbReference type="Proteomes" id="UP000183508"/>
    </source>
</evidence>
<dbReference type="GO" id="GO:0008966">
    <property type="term" value="F:phosphoglucosamine mutase activity"/>
    <property type="evidence" value="ECO:0007669"/>
    <property type="project" value="UniProtKB-UniRule"/>
</dbReference>
<sequence length="447" mass="48141">MGKWFGTDGVRGVANRDLTPELAFRLGRIGAYVLAREGSGRRVVIGKDTRISSDMLEAALVSGVLSMGVNVLRLGVISTPGVAYLTRHLQADAGVMISASHNPVEDNGIKFFGSDGFKLLDQAEDEIERWLGETEDRLPRPVGGGVGRVYDEPAEDEYVRFLAGTVRHRLDGLKVVLDCANGAASRIAPRVFRQLGAEVTVLNDQPDGVNINVGCGSTHPQVIQRAVLDAGADVGLAFDGDADRVIAVDHTGQVIDGDFILAVCGRALKAQGRLKGDTVVATVMSNLGFVKAMANLGIRVQTTRVGDRYVMEAMREGGYVLGGEQSGHVIFLDHTTTGDGVLTALQLVDVMMASRQPLAELSRVMTRYPQLLENVRVRDKAAWRSNDRIQEAIRRAERELGDDGRVLVRESGTEPLVRVMAEGPDPALLQACVAQIVRVVREELGGA</sequence>
<dbReference type="GO" id="GO:0000287">
    <property type="term" value="F:magnesium ion binding"/>
    <property type="evidence" value="ECO:0007669"/>
    <property type="project" value="UniProtKB-UniRule"/>
</dbReference>
<reference evidence="17" key="1">
    <citation type="submission" date="2016-10" db="EMBL/GenBank/DDBJ databases">
        <authorList>
            <person name="Varghese N."/>
        </authorList>
    </citation>
    <scope>NUCLEOTIDE SEQUENCE [LARGE SCALE GENOMIC DNA]</scope>
    <source>
        <strain evidence="17">DSM 17980</strain>
    </source>
</reference>
<dbReference type="GO" id="GO:0006048">
    <property type="term" value="P:UDP-N-acetylglucosamine biosynthetic process"/>
    <property type="evidence" value="ECO:0007669"/>
    <property type="project" value="TreeGrafter"/>
</dbReference>
<proteinExistence type="inferred from homology"/>
<dbReference type="EMBL" id="FPBV01000006">
    <property type="protein sequence ID" value="SFU69455.1"/>
    <property type="molecule type" value="Genomic_DNA"/>
</dbReference>
<comment type="similarity">
    <text evidence="1 9 10">Belongs to the phosphohexose mutase family.</text>
</comment>
<dbReference type="STRING" id="392015.SAMN05421543_10677"/>
<evidence type="ECO:0000256" key="6">
    <source>
        <dbReference type="ARBA" id="ARBA00050364"/>
    </source>
</evidence>
<evidence type="ECO:0000256" key="1">
    <source>
        <dbReference type="ARBA" id="ARBA00010231"/>
    </source>
</evidence>
<evidence type="ECO:0000256" key="3">
    <source>
        <dbReference type="ARBA" id="ARBA00022723"/>
    </source>
</evidence>
<feature type="modified residue" description="Phosphoserine" evidence="9">
    <location>
        <position position="100"/>
    </location>
</feature>
<feature type="binding site" description="via phosphate group" evidence="9">
    <location>
        <position position="100"/>
    </location>
    <ligand>
        <name>Mg(2+)</name>
        <dbReference type="ChEBI" id="CHEBI:18420"/>
    </ligand>
</feature>
<dbReference type="InterPro" id="IPR036900">
    <property type="entry name" value="A-D-PHexomutase_C_sf"/>
</dbReference>
<dbReference type="CDD" id="cd05802">
    <property type="entry name" value="GlmM"/>
    <property type="match status" value="1"/>
</dbReference>
<dbReference type="FunFam" id="3.30.310.50:FF:000001">
    <property type="entry name" value="Phosphoglucosamine mutase"/>
    <property type="match status" value="1"/>
</dbReference>
<feature type="domain" description="Alpha-D-phosphohexomutase alpha/beta/alpha" evidence="14">
    <location>
        <begin position="156"/>
        <end position="252"/>
    </location>
</feature>
<dbReference type="InterPro" id="IPR016055">
    <property type="entry name" value="A-D-PHexomutase_a/b/a-I/II/III"/>
</dbReference>
<dbReference type="Pfam" id="PF02880">
    <property type="entry name" value="PGM_PMM_III"/>
    <property type="match status" value="1"/>
</dbReference>
<dbReference type="Pfam" id="PF02878">
    <property type="entry name" value="PGM_PMM_I"/>
    <property type="match status" value="1"/>
</dbReference>
<comment type="function">
    <text evidence="9 11">Catalyzes the conversion of glucosamine-6-phosphate to glucosamine-1-phosphate.</text>
</comment>
<dbReference type="PRINTS" id="PR00509">
    <property type="entry name" value="PGMPMM"/>
</dbReference>
<evidence type="ECO:0000256" key="7">
    <source>
        <dbReference type="ARBA" id="ARBA00066330"/>
    </source>
</evidence>
<comment type="PTM">
    <text evidence="9">Activated by phosphorylation.</text>
</comment>
<feature type="domain" description="Alpha-D-phosphohexomutase C-terminal" evidence="12">
    <location>
        <begin position="373"/>
        <end position="438"/>
    </location>
</feature>
<evidence type="ECO:0000259" key="15">
    <source>
        <dbReference type="Pfam" id="PF02880"/>
    </source>
</evidence>
<dbReference type="FunFam" id="3.40.120.10:FF:000001">
    <property type="entry name" value="Phosphoglucosamine mutase"/>
    <property type="match status" value="1"/>
</dbReference>
<evidence type="ECO:0000259" key="14">
    <source>
        <dbReference type="Pfam" id="PF02879"/>
    </source>
</evidence>
<comment type="cofactor">
    <cofactor evidence="9">
        <name>Mg(2+)</name>
        <dbReference type="ChEBI" id="CHEBI:18420"/>
    </cofactor>
    <text evidence="9">Binds 1 Mg(2+) ion per subunit.</text>
</comment>
<keyword evidence="2 9" id="KW-0597">Phosphoprotein</keyword>
<dbReference type="RefSeq" id="WP_074950941.1">
    <property type="nucleotide sequence ID" value="NZ_FPBV01000006.1"/>
</dbReference>
<feature type="domain" description="Alpha-D-phosphohexomutase alpha/beta/alpha" evidence="13">
    <location>
        <begin position="4"/>
        <end position="131"/>
    </location>
</feature>
<dbReference type="Gene3D" id="3.40.120.10">
    <property type="entry name" value="Alpha-D-Glucose-1,6-Bisphosphate, subunit A, domain 3"/>
    <property type="match status" value="3"/>
</dbReference>
<dbReference type="InterPro" id="IPR005843">
    <property type="entry name" value="A-D-PHexomutase_C"/>
</dbReference>